<gene>
    <name evidence="2" type="ORF">BB215W447A_1243</name>
</gene>
<feature type="region of interest" description="Disordered" evidence="1">
    <location>
        <begin position="68"/>
        <end position="113"/>
    </location>
</feature>
<evidence type="ECO:0000313" key="2">
    <source>
        <dbReference type="EMBL" id="AUE03259.1"/>
    </source>
</evidence>
<feature type="compositionally biased region" description="Polar residues" evidence="1">
    <location>
        <begin position="87"/>
        <end position="97"/>
    </location>
</feature>
<evidence type="ECO:0000313" key="3">
    <source>
        <dbReference type="Proteomes" id="UP000232491"/>
    </source>
</evidence>
<reference evidence="2 3" key="1">
    <citation type="submission" date="2017-05" db="EMBL/GenBank/DDBJ databases">
        <title>Comparative genomics and methylome analysis of the gut commensal Bifidobacterium breve.</title>
        <authorList>
            <person name="Bottacini F."/>
            <person name="Morrissey R."/>
            <person name="Roberts R.J."/>
            <person name="James K."/>
            <person name="van Breen J."/>
            <person name="Egan M."/>
            <person name="Lambert J."/>
            <person name="van Limpt K."/>
            <person name="Stanton C."/>
            <person name="Knol J."/>
            <person name="O' Connell Motherway M."/>
            <person name="van Sinderen D."/>
        </authorList>
    </citation>
    <scope>NUCLEOTIDE SEQUENCE [LARGE SCALE GENOMIC DNA]</scope>
    <source>
        <strain evidence="2 3">215W447a</strain>
    </source>
</reference>
<dbReference type="EMBL" id="CP021558">
    <property type="protein sequence ID" value="AUE03259.1"/>
    <property type="molecule type" value="Genomic_DNA"/>
</dbReference>
<dbReference type="AlphaFoldDB" id="A0A2K9BHZ2"/>
<evidence type="ECO:0000256" key="1">
    <source>
        <dbReference type="SAM" id="MobiDB-lite"/>
    </source>
</evidence>
<dbReference type="Proteomes" id="UP000232491">
    <property type="component" value="Chromosome"/>
</dbReference>
<sequence length="304" mass="33901">MSSGTTAGPRRRATWRASTTHPSPLCSARASQPPSSKPRRVPERIFQAAAHAALRFADRPTSCQPGCRFSQAAKSGPLRFTMPMGRLSSTTASSPSPRQRERNADASPSVSNATLTTLLAMEANDTGRMQQREDGQSTRMDGMRIKTPCTYLCYRRLPDAVWLTARLTGADIPYADAEDMRYGRIGGMPIPVFETLQPIWGAWKRLYDDMDRPPYEGLWLGWLDPSEEVRQLLDGHRDDAVDALLAVWPHDRTVALLAANHILLHGDTGMLLPNWDEIDEAIGRFDAGDRTWIEARCIDRIVKD</sequence>
<accession>A0A2K9BHZ2</accession>
<proteinExistence type="predicted"/>
<feature type="region of interest" description="Disordered" evidence="1">
    <location>
        <begin position="1"/>
        <end position="40"/>
    </location>
</feature>
<organism evidence="2 3">
    <name type="scientific">Bifidobacterium breve</name>
    <dbReference type="NCBI Taxonomy" id="1685"/>
    <lineage>
        <taxon>Bacteria</taxon>
        <taxon>Bacillati</taxon>
        <taxon>Actinomycetota</taxon>
        <taxon>Actinomycetes</taxon>
        <taxon>Bifidobacteriales</taxon>
        <taxon>Bifidobacteriaceae</taxon>
        <taxon>Bifidobacterium</taxon>
    </lineage>
</organism>
<name>A0A2K9BHZ2_BIFBR</name>
<protein>
    <submittedName>
        <fullName evidence="2">Uncharacterized protein</fullName>
    </submittedName>
</protein>